<dbReference type="InterPro" id="IPR016024">
    <property type="entry name" value="ARM-type_fold"/>
</dbReference>
<protein>
    <submittedName>
        <fullName evidence="1">Uncharacterized protein</fullName>
    </submittedName>
</protein>
<dbReference type="EMBL" id="JBHFFA010000002">
    <property type="protein sequence ID" value="KAL2645287.1"/>
    <property type="molecule type" value="Genomic_DNA"/>
</dbReference>
<dbReference type="Gene3D" id="1.25.10.10">
    <property type="entry name" value="Leucine-rich Repeat Variant"/>
    <property type="match status" value="1"/>
</dbReference>
<gene>
    <name evidence="1" type="ORF">R1flu_012874</name>
</gene>
<reference evidence="1 2" key="1">
    <citation type="submission" date="2024-09" db="EMBL/GenBank/DDBJ databases">
        <title>Chromosome-scale assembly of Riccia fluitans.</title>
        <authorList>
            <person name="Paukszto L."/>
            <person name="Sawicki J."/>
            <person name="Karawczyk K."/>
            <person name="Piernik-Szablinska J."/>
            <person name="Szczecinska M."/>
            <person name="Mazdziarz M."/>
        </authorList>
    </citation>
    <scope>NUCLEOTIDE SEQUENCE [LARGE SCALE GENOMIC DNA]</scope>
    <source>
        <strain evidence="1">Rf_01</strain>
        <tissue evidence="1">Aerial parts of the thallus</tissue>
    </source>
</reference>
<name>A0ABD1ZFX9_9MARC</name>
<comment type="caution">
    <text evidence="1">The sequence shown here is derived from an EMBL/GenBank/DDBJ whole genome shotgun (WGS) entry which is preliminary data.</text>
</comment>
<sequence>MKSLEFTDYFDLPRPFAQLGALAQLPAPCSVLVKTIGESRSISIGAARREDRDLRISVISCDTICFRISEQCSCLKGHSPSLLLRTDIDGDQICLACLCSLISDTSGLLVDRGYAVDEFKMALKDSHFSSTLVTYHDKLLVGPLSDAIGSSIDAVFGKSVMDSILTLCEVAENHGKSLIQDFMLQIARQISAPSQWNRTQSHTLHLMGLLLELYSKESLVLPDAIKTQRGFVPNLISFLGDPRAEFQGEVLFVLYKVASLQDGAETLVRCCPKTCEDVIHALLRCDSDELKINSLALLTILVERALLKIGFFSDHEDESRHLSVIRGSRTSQTSSNSLSRTFIQAVKGCFLSSDAQVQASALGLISLVYSDKTRLHEELQLLVEEGVVNYVLEILRISEGQETVQSLAVDVLTLLSSERQLYMHRCPLVLQTLIPILEKSVGSLSFKLQKDIIDLIFMCILEQPAAVLSTAHSERLLTVLSGLFEQYKVLMDESVPDGGTSRLQLTFFSACSALIALIDEPSCSLTCPAFEILRKTAGFAAEFAAADVQKNRDLSCLKASFCLVKAAYECNERHTTKRQASRNDWPLENQEELLEICEECLSPVLAANAAKVDDEGLVSTAYRTFNLILKTSQPGRACQFSERLALYKFFTLSYDFLTRFSSFSLKEEIYQFMASLIERLVGASFEAKVVNAFPHLPSDPTSLLLLLERNCRGEENLVAAQHAAVSILSTSFLYDDRVSSEIEVIASLEQHLLLNKDSTLAETVASDETLKHFLSLYVRGKTVLADRNIASSSEAEKILEALLLQSKGRSLLCSQTPKEIFRWFLKKDSLMNFTMLQLMTWFTSDDFVDAQGQTQDMGSLSTHRGGGRGHEQLHTLAELLVEDPCLTDVPLSLFHWLLNQGISDGNGVALRFILRLARMVPGIGLQLLYANFEEDLLPLLQLHMVEVTESRRLCSELLFQMLLELQNIPGVIVRRSWLDVANQCLPLILDTAKVALDEEALPYMSLVNMILFKSSEEGGPVGAANLLACNKDLCSIMEHQIAAASSQGEMLSRTSFSSKEGRILCGAMIFHLLRLRWALKNKCSLPDHATSYFGFQASDWPTTDHRCDTYATSVTCKELCRILYYGPTAFKILASVCIAEVFSQLNISNCLDSLDTVKLLELPNQFLVSLTMCLQGCVLEDSEVVSRYSSSSLFLLMHSPVLSPQQRRTTASSAWNRMFVEHLLASLSSMQSAGATCTCGKLPCYAAYITLGILRISPPLEWLPSVFSSKIISDLVASLSEDKISPVIICIFQELLRLNYLTKDHLIKLRNIFQAIRKSVYDERRVSNIAEGYGTPKNRNVSSILESMPHFETEDMLQSALLELIVHSGPKSIGNVCPEFDLVGISDTNGVAYFSLTDKFFKDSGLFSD</sequence>
<accession>A0ABD1ZFX9</accession>
<dbReference type="InterPro" id="IPR044968">
    <property type="entry name" value="PRD1"/>
</dbReference>
<dbReference type="PANTHER" id="PTHR36379:SF1">
    <property type="entry name" value="PUTATIVE RECOMBINATION INITIATION DEFECT 1-RELATED"/>
    <property type="match status" value="1"/>
</dbReference>
<evidence type="ECO:0000313" key="1">
    <source>
        <dbReference type="EMBL" id="KAL2645287.1"/>
    </source>
</evidence>
<dbReference type="Proteomes" id="UP001605036">
    <property type="component" value="Unassembled WGS sequence"/>
</dbReference>
<dbReference type="PANTHER" id="PTHR36379">
    <property type="entry name" value="PROTEIN PRD1"/>
    <property type="match status" value="1"/>
</dbReference>
<evidence type="ECO:0000313" key="2">
    <source>
        <dbReference type="Proteomes" id="UP001605036"/>
    </source>
</evidence>
<dbReference type="SUPFAM" id="SSF48371">
    <property type="entry name" value="ARM repeat"/>
    <property type="match status" value="1"/>
</dbReference>
<dbReference type="InterPro" id="IPR011989">
    <property type="entry name" value="ARM-like"/>
</dbReference>
<keyword evidence="2" id="KW-1185">Reference proteome</keyword>
<organism evidence="1 2">
    <name type="scientific">Riccia fluitans</name>
    <dbReference type="NCBI Taxonomy" id="41844"/>
    <lineage>
        <taxon>Eukaryota</taxon>
        <taxon>Viridiplantae</taxon>
        <taxon>Streptophyta</taxon>
        <taxon>Embryophyta</taxon>
        <taxon>Marchantiophyta</taxon>
        <taxon>Marchantiopsida</taxon>
        <taxon>Marchantiidae</taxon>
        <taxon>Marchantiales</taxon>
        <taxon>Ricciaceae</taxon>
        <taxon>Riccia</taxon>
    </lineage>
</organism>
<proteinExistence type="predicted"/>